<organism evidence="1 2">
    <name type="scientific">Paraglaciecola aquimarina</name>
    <dbReference type="NCBI Taxonomy" id="1235557"/>
    <lineage>
        <taxon>Bacteria</taxon>
        <taxon>Pseudomonadati</taxon>
        <taxon>Pseudomonadota</taxon>
        <taxon>Gammaproteobacteria</taxon>
        <taxon>Alteromonadales</taxon>
        <taxon>Alteromonadaceae</taxon>
        <taxon>Paraglaciecola</taxon>
    </lineage>
</organism>
<dbReference type="Proteomes" id="UP001247805">
    <property type="component" value="Unassembled WGS sequence"/>
</dbReference>
<protein>
    <submittedName>
        <fullName evidence="1">Uncharacterized protein</fullName>
    </submittedName>
</protein>
<gene>
    <name evidence="1" type="ORF">RS130_22895</name>
</gene>
<reference evidence="1 2" key="1">
    <citation type="submission" date="2023-10" db="EMBL/GenBank/DDBJ databases">
        <title>Glaciecola aquimarina strain GGW-M5 nov., isolated from a coastal seawater.</title>
        <authorList>
            <person name="Bayburt H."/>
            <person name="Kim J.M."/>
            <person name="Choi B.J."/>
            <person name="Jeon C.O."/>
        </authorList>
    </citation>
    <scope>NUCLEOTIDE SEQUENCE [LARGE SCALE GENOMIC DNA]</scope>
    <source>
        <strain evidence="1 2">KCTC 32108</strain>
    </source>
</reference>
<dbReference type="RefSeq" id="WP_316027848.1">
    <property type="nucleotide sequence ID" value="NZ_JAWDIO010000002.1"/>
</dbReference>
<keyword evidence="2" id="KW-1185">Reference proteome</keyword>
<dbReference type="SUPFAM" id="SSF53756">
    <property type="entry name" value="UDP-Glycosyltransferase/glycogen phosphorylase"/>
    <property type="match status" value="1"/>
</dbReference>
<proteinExistence type="predicted"/>
<dbReference type="Gene3D" id="3.40.50.2000">
    <property type="entry name" value="Glycogen Phosphorylase B"/>
    <property type="match status" value="2"/>
</dbReference>
<name>A0ABU3T264_9ALTE</name>
<comment type="caution">
    <text evidence="1">The sequence shown here is derived from an EMBL/GenBank/DDBJ whole genome shotgun (WGS) entry which is preliminary data.</text>
</comment>
<accession>A0ABU3T264</accession>
<sequence>MIANRLAKYSNKPWVADYRDPASHINSNNGNWLNKVHKKVDDVTFTNADQLTFATEATQNTYKTQYGQHDKFNVLENGFDENNFILADELAKTHKTIFNQEKYSLYYAGGLYADGRDPIPLFEAISNLKRKGVLDESNFELIFQGSGDGLEFADTLKKLNVDNLVSFIKPTSFLLALVNMTRADSLLIIQDSRFNLQIP</sequence>
<evidence type="ECO:0000313" key="2">
    <source>
        <dbReference type="Proteomes" id="UP001247805"/>
    </source>
</evidence>
<dbReference type="EMBL" id="JAWDIO010000002">
    <property type="protein sequence ID" value="MDU0356358.1"/>
    <property type="molecule type" value="Genomic_DNA"/>
</dbReference>
<evidence type="ECO:0000313" key="1">
    <source>
        <dbReference type="EMBL" id="MDU0356358.1"/>
    </source>
</evidence>